<evidence type="ECO:0008006" key="3">
    <source>
        <dbReference type="Google" id="ProtNLM"/>
    </source>
</evidence>
<keyword evidence="2" id="KW-1185">Reference proteome</keyword>
<dbReference type="RefSeq" id="WP_147045142.1">
    <property type="nucleotide sequence ID" value="NZ_BJZV01000002.1"/>
</dbReference>
<accession>A0A512JFU6</accession>
<sequence>MLSAAAGTFSDVDPAVCDRETLADLTDLFGKERLTHLLAGLDEEIVRRLEQITVASTDLGANAHALVSVSGTLGFASLSRACANLELACLDGAGIDSSLQAVRAEAARARPVIARLRGGV</sequence>
<reference evidence="1 2" key="1">
    <citation type="submission" date="2019-07" db="EMBL/GenBank/DDBJ databases">
        <title>Whole genome shotgun sequence of Methylobacterium gnaphalii NBRC 107716.</title>
        <authorList>
            <person name="Hosoyama A."/>
            <person name="Uohara A."/>
            <person name="Ohji S."/>
            <person name="Ichikawa N."/>
        </authorList>
    </citation>
    <scope>NUCLEOTIDE SEQUENCE [LARGE SCALE GENOMIC DNA]</scope>
    <source>
        <strain evidence="1 2">NBRC 107716</strain>
    </source>
</reference>
<dbReference type="GO" id="GO:0000160">
    <property type="term" value="P:phosphorelay signal transduction system"/>
    <property type="evidence" value="ECO:0007669"/>
    <property type="project" value="InterPro"/>
</dbReference>
<dbReference type="OrthoDB" id="8004206at2"/>
<name>A0A512JFU6_9HYPH</name>
<evidence type="ECO:0000313" key="2">
    <source>
        <dbReference type="Proteomes" id="UP000321750"/>
    </source>
</evidence>
<dbReference type="AlphaFoldDB" id="A0A512JFU6"/>
<dbReference type="Gene3D" id="1.20.120.160">
    <property type="entry name" value="HPT domain"/>
    <property type="match status" value="1"/>
</dbReference>
<evidence type="ECO:0000313" key="1">
    <source>
        <dbReference type="EMBL" id="GEP08827.1"/>
    </source>
</evidence>
<dbReference type="InterPro" id="IPR036641">
    <property type="entry name" value="HPT_dom_sf"/>
</dbReference>
<comment type="caution">
    <text evidence="1">The sequence shown here is derived from an EMBL/GenBank/DDBJ whole genome shotgun (WGS) entry which is preliminary data.</text>
</comment>
<dbReference type="EMBL" id="BJZV01000002">
    <property type="protein sequence ID" value="GEP08827.1"/>
    <property type="molecule type" value="Genomic_DNA"/>
</dbReference>
<protein>
    <recommendedName>
        <fullName evidence="3">HPt domain-containing protein</fullName>
    </recommendedName>
</protein>
<gene>
    <name evidence="1" type="ORF">MGN01_06720</name>
</gene>
<proteinExistence type="predicted"/>
<dbReference type="Proteomes" id="UP000321750">
    <property type="component" value="Unassembled WGS sequence"/>
</dbReference>
<organism evidence="1 2">
    <name type="scientific">Methylobacterium gnaphalii</name>
    <dbReference type="NCBI Taxonomy" id="1010610"/>
    <lineage>
        <taxon>Bacteria</taxon>
        <taxon>Pseudomonadati</taxon>
        <taxon>Pseudomonadota</taxon>
        <taxon>Alphaproteobacteria</taxon>
        <taxon>Hyphomicrobiales</taxon>
        <taxon>Methylobacteriaceae</taxon>
        <taxon>Methylobacterium</taxon>
    </lineage>
</organism>
<dbReference type="SUPFAM" id="SSF47226">
    <property type="entry name" value="Histidine-containing phosphotransfer domain, HPT domain"/>
    <property type="match status" value="1"/>
</dbReference>